<evidence type="ECO:0000259" key="2">
    <source>
        <dbReference type="Pfam" id="PF00534"/>
    </source>
</evidence>
<dbReference type="OrthoDB" id="9797829at2"/>
<dbReference type="Gene3D" id="3.40.50.2000">
    <property type="entry name" value="Glycogen Phosphorylase B"/>
    <property type="match status" value="2"/>
</dbReference>
<dbReference type="GO" id="GO:0009103">
    <property type="term" value="P:lipopolysaccharide biosynthetic process"/>
    <property type="evidence" value="ECO:0007669"/>
    <property type="project" value="TreeGrafter"/>
</dbReference>
<dbReference type="AlphaFoldDB" id="A0A1D7UVU8"/>
<feature type="domain" description="Glycosyl transferase family 1" evidence="2">
    <location>
        <begin position="206"/>
        <end position="365"/>
    </location>
</feature>
<protein>
    <submittedName>
        <fullName evidence="4">Glycosyl transferase family 1</fullName>
    </submittedName>
</protein>
<organism evidence="4 5">
    <name type="scientific">Leptospira tipperaryensis</name>
    <dbReference type="NCBI Taxonomy" id="2564040"/>
    <lineage>
        <taxon>Bacteria</taxon>
        <taxon>Pseudomonadati</taxon>
        <taxon>Spirochaetota</taxon>
        <taxon>Spirochaetia</taxon>
        <taxon>Leptospirales</taxon>
        <taxon>Leptospiraceae</taxon>
        <taxon>Leptospira</taxon>
    </lineage>
</organism>
<keyword evidence="1 4" id="KW-0808">Transferase</keyword>
<evidence type="ECO:0000256" key="1">
    <source>
        <dbReference type="ARBA" id="ARBA00022679"/>
    </source>
</evidence>
<dbReference type="GO" id="GO:0016757">
    <property type="term" value="F:glycosyltransferase activity"/>
    <property type="evidence" value="ECO:0007669"/>
    <property type="project" value="InterPro"/>
</dbReference>
<name>A0A1D7UVU8_9LEPT</name>
<proteinExistence type="predicted"/>
<evidence type="ECO:0000313" key="4">
    <source>
        <dbReference type="EMBL" id="AOP33712.1"/>
    </source>
</evidence>
<dbReference type="Pfam" id="PF00534">
    <property type="entry name" value="Glycos_transf_1"/>
    <property type="match status" value="1"/>
</dbReference>
<reference evidence="4 5" key="1">
    <citation type="submission" date="2016-04" db="EMBL/GenBank/DDBJ databases">
        <title>Complete genome seqeunce of Leptospira alstonii serovar Room22.</title>
        <authorList>
            <person name="Nally J.E."/>
            <person name="Bayles D.O."/>
            <person name="Hurley D."/>
            <person name="Fanning S."/>
            <person name="McMahon B.J."/>
            <person name="Arent Z."/>
        </authorList>
    </citation>
    <scope>NUCLEOTIDE SEQUENCE [LARGE SCALE GENOMIC DNA]</scope>
    <source>
        <strain evidence="4 5">GWTS #1</strain>
    </source>
</reference>
<dbReference type="PANTHER" id="PTHR46401:SF2">
    <property type="entry name" value="GLYCOSYLTRANSFERASE WBBK-RELATED"/>
    <property type="match status" value="1"/>
</dbReference>
<gene>
    <name evidence="4" type="ORF">A0128_07565</name>
</gene>
<dbReference type="InterPro" id="IPR028098">
    <property type="entry name" value="Glyco_trans_4-like_N"/>
</dbReference>
<feature type="domain" description="Glycosyltransferase subfamily 4-like N-terminal" evidence="3">
    <location>
        <begin position="95"/>
        <end position="195"/>
    </location>
</feature>
<dbReference type="InterPro" id="IPR001296">
    <property type="entry name" value="Glyco_trans_1"/>
</dbReference>
<dbReference type="Pfam" id="PF13439">
    <property type="entry name" value="Glyco_transf_4"/>
    <property type="match status" value="1"/>
</dbReference>
<dbReference type="KEGG" id="laj:A0128_07565"/>
<sequence length="390" mass="45830">MRVLYDHQIFSMQNFGGISRYFYESIIRLRKNHNVEIDHSILYSSNEYLIDRTIFPLEKPYTFQDWIPWIQFRGKYRIFRLMQVLGLLPDPKSRMNKEILRKIERSDFDLFHPTYYSSYFLNTLRKIRKPFVLTVYDLIHEKFPSYFPDAEEVIRNKKILIENATGIIAISESTKSDLIQFYNLPAVKIKVVYLGSSFASDLKANKNSNLPKKDYLLFTGNRSYYKNFSYFLESIRTLFEEFPKLQLYCVGGGNFQKEEIALIKELGLTGRVEQFHFESDEELSEYYKNALLFVFPSRYEGFGIPLLEAFSCGAPVVCSNTSSFQEVAGDAAFYFDPDSKESIYDSVREGIINPEKRKEKIQNGNRQISKFSWDKSAKETFEFYQSILKG</sequence>
<dbReference type="Proteomes" id="UP000094197">
    <property type="component" value="Chromosome 1"/>
</dbReference>
<accession>A0A1D7UVU8</accession>
<evidence type="ECO:0000259" key="3">
    <source>
        <dbReference type="Pfam" id="PF13439"/>
    </source>
</evidence>
<dbReference type="RefSeq" id="WP_069606947.1">
    <property type="nucleotide sequence ID" value="NZ_CP015217.1"/>
</dbReference>
<keyword evidence="5" id="KW-1185">Reference proteome</keyword>
<dbReference type="SUPFAM" id="SSF53756">
    <property type="entry name" value="UDP-Glycosyltransferase/glycogen phosphorylase"/>
    <property type="match status" value="1"/>
</dbReference>
<dbReference type="EMBL" id="CP015217">
    <property type="protein sequence ID" value="AOP33712.1"/>
    <property type="molecule type" value="Genomic_DNA"/>
</dbReference>
<evidence type="ECO:0000313" key="5">
    <source>
        <dbReference type="Proteomes" id="UP000094197"/>
    </source>
</evidence>
<dbReference type="PANTHER" id="PTHR46401">
    <property type="entry name" value="GLYCOSYLTRANSFERASE WBBK-RELATED"/>
    <property type="match status" value="1"/>
</dbReference>
<dbReference type="CDD" id="cd03809">
    <property type="entry name" value="GT4_MtfB-like"/>
    <property type="match status" value="1"/>
</dbReference>